<keyword evidence="4 5" id="KW-0472">Membrane</keyword>
<dbReference type="STRING" id="880073.Cabys_1819"/>
<feature type="transmembrane region" description="Helical" evidence="5">
    <location>
        <begin position="70"/>
        <end position="91"/>
    </location>
</feature>
<dbReference type="KEGG" id="caby:Cabys_1819"/>
<keyword evidence="7" id="KW-0808">Transferase</keyword>
<organism evidence="7 8">
    <name type="scientific">Caldithrix abyssi DSM 13497</name>
    <dbReference type="NCBI Taxonomy" id="880073"/>
    <lineage>
        <taxon>Bacteria</taxon>
        <taxon>Pseudomonadati</taxon>
        <taxon>Calditrichota</taxon>
        <taxon>Calditrichia</taxon>
        <taxon>Calditrichales</taxon>
        <taxon>Calditrichaceae</taxon>
        <taxon>Caldithrix</taxon>
    </lineage>
</organism>
<keyword evidence="3 5" id="KW-1133">Transmembrane helix</keyword>
<dbReference type="PANTHER" id="PTHR12714">
    <property type="entry name" value="PROTEIN-S ISOPRENYLCYSTEINE O-METHYLTRANSFERASE"/>
    <property type="match status" value="1"/>
</dbReference>
<dbReference type="Pfam" id="PF04140">
    <property type="entry name" value="ICMT"/>
    <property type="match status" value="1"/>
</dbReference>
<dbReference type="Proteomes" id="UP000004671">
    <property type="component" value="Chromosome"/>
</dbReference>
<dbReference type="OrthoDB" id="9816156at2"/>
<dbReference type="GO" id="GO:0032259">
    <property type="term" value="P:methylation"/>
    <property type="evidence" value="ECO:0007669"/>
    <property type="project" value="UniProtKB-KW"/>
</dbReference>
<gene>
    <name evidence="6" type="ORF">Cabys_1819</name>
    <name evidence="7" type="ORF">Calab_2951</name>
</gene>
<reference evidence="7 8" key="1">
    <citation type="submission" date="2011-09" db="EMBL/GenBank/DDBJ databases">
        <title>The permanent draft genome of Caldithrix abyssi DSM 13497.</title>
        <authorList>
            <consortium name="US DOE Joint Genome Institute (JGI-PGF)"/>
            <person name="Lucas S."/>
            <person name="Han J."/>
            <person name="Lapidus A."/>
            <person name="Bruce D."/>
            <person name="Goodwin L."/>
            <person name="Pitluck S."/>
            <person name="Peters L."/>
            <person name="Kyrpides N."/>
            <person name="Mavromatis K."/>
            <person name="Ivanova N."/>
            <person name="Mikhailova N."/>
            <person name="Chertkov O."/>
            <person name="Detter J.C."/>
            <person name="Tapia R."/>
            <person name="Han C."/>
            <person name="Land M."/>
            <person name="Hauser L."/>
            <person name="Markowitz V."/>
            <person name="Cheng J.-F."/>
            <person name="Hugenholtz P."/>
            <person name="Woyke T."/>
            <person name="Wu D."/>
            <person name="Spring S."/>
            <person name="Brambilla E."/>
            <person name="Klenk H.-P."/>
            <person name="Eisen J.A."/>
        </authorList>
    </citation>
    <scope>NUCLEOTIDE SEQUENCE [LARGE SCALE GENOMIC DNA]</scope>
    <source>
        <strain evidence="7 8">DSM 13497</strain>
    </source>
</reference>
<dbReference type="EMBL" id="CP018099">
    <property type="protein sequence ID" value="APF18568.1"/>
    <property type="molecule type" value="Genomic_DNA"/>
</dbReference>
<evidence type="ECO:0000313" key="8">
    <source>
        <dbReference type="Proteomes" id="UP000004671"/>
    </source>
</evidence>
<dbReference type="Gene3D" id="1.20.120.1630">
    <property type="match status" value="1"/>
</dbReference>
<evidence type="ECO:0000313" key="6">
    <source>
        <dbReference type="EMBL" id="APF18568.1"/>
    </source>
</evidence>
<keyword evidence="2 5" id="KW-0812">Transmembrane</keyword>
<evidence type="ECO:0000256" key="5">
    <source>
        <dbReference type="SAM" id="Phobius"/>
    </source>
</evidence>
<sequence length="188" mass="21491">MSLFALFQAVCLIWILSEILLGRLTYHKPEKQERDKRSLKMIWITIIISIPAGVFLGLQNFGRFPLPGKISIGVGTFLIAVGLTIRWLAILTLRRYFTSNVQILKDHQIVSYGFYSLIRHPAYAGSLLSFLGLGLAFNSWPACITIFVPVSLAFLYRIKVEEEALLKAFGKEYDAFRQRTKKLIPFIY</sequence>
<feature type="transmembrane region" description="Helical" evidence="5">
    <location>
        <begin position="38"/>
        <end position="58"/>
    </location>
</feature>
<dbReference type="PROSITE" id="PS50244">
    <property type="entry name" value="S5A_REDUCTASE"/>
    <property type="match status" value="1"/>
</dbReference>
<dbReference type="Proteomes" id="UP000183868">
    <property type="component" value="Chromosome"/>
</dbReference>
<dbReference type="GO" id="GO:0004671">
    <property type="term" value="F:protein C-terminal S-isoprenylcysteine carboxyl O-methyltransferase activity"/>
    <property type="evidence" value="ECO:0007669"/>
    <property type="project" value="InterPro"/>
</dbReference>
<dbReference type="HOGENOM" id="CLU_065200_1_3_0"/>
<dbReference type="eggNOG" id="COG2020">
    <property type="taxonomic scope" value="Bacteria"/>
</dbReference>
<dbReference type="EMBL" id="CM001402">
    <property type="protein sequence ID" value="EHO42558.1"/>
    <property type="molecule type" value="Genomic_DNA"/>
</dbReference>
<evidence type="ECO:0000256" key="1">
    <source>
        <dbReference type="ARBA" id="ARBA00004141"/>
    </source>
</evidence>
<dbReference type="InterPro" id="IPR007269">
    <property type="entry name" value="ICMT_MeTrfase"/>
</dbReference>
<dbReference type="InParanoid" id="H1XSL0"/>
<dbReference type="RefSeq" id="WP_006929915.1">
    <property type="nucleotide sequence ID" value="NZ_CM001402.1"/>
</dbReference>
<evidence type="ECO:0000256" key="2">
    <source>
        <dbReference type="ARBA" id="ARBA00022692"/>
    </source>
</evidence>
<comment type="subcellular location">
    <subcellularLocation>
        <location evidence="1">Membrane</location>
        <topology evidence="1">Multi-pass membrane protein</topology>
    </subcellularLocation>
</comment>
<keyword evidence="7" id="KW-0489">Methyltransferase</keyword>
<feature type="transmembrane region" description="Helical" evidence="5">
    <location>
        <begin position="6"/>
        <end position="26"/>
    </location>
</feature>
<name>H1XSL0_CALAY</name>
<dbReference type="PANTHER" id="PTHR12714:SF9">
    <property type="entry name" value="PROTEIN-S-ISOPRENYLCYSTEINE O-METHYLTRANSFERASE"/>
    <property type="match status" value="1"/>
</dbReference>
<dbReference type="GO" id="GO:0016020">
    <property type="term" value="C:membrane"/>
    <property type="evidence" value="ECO:0007669"/>
    <property type="project" value="UniProtKB-SubCell"/>
</dbReference>
<accession>H1XSL0</accession>
<evidence type="ECO:0000313" key="7">
    <source>
        <dbReference type="EMBL" id="EHO42558.1"/>
    </source>
</evidence>
<evidence type="ECO:0000256" key="4">
    <source>
        <dbReference type="ARBA" id="ARBA00023136"/>
    </source>
</evidence>
<dbReference type="PaxDb" id="880073-Calab_2951"/>
<proteinExistence type="predicted"/>
<reference evidence="6 9" key="2">
    <citation type="submission" date="2016-11" db="EMBL/GenBank/DDBJ databases">
        <title>Genomic analysis of Caldithrix abyssi and proposal of a novel bacterial phylum Caldithrichaeota.</title>
        <authorList>
            <person name="Kublanov I."/>
            <person name="Sigalova O."/>
            <person name="Gavrilov S."/>
            <person name="Lebedinsky A."/>
            <person name="Ivanova N."/>
            <person name="Daum C."/>
            <person name="Reddy T."/>
            <person name="Klenk H.P."/>
            <person name="Goker M."/>
            <person name="Reva O."/>
            <person name="Miroshnichenko M."/>
            <person name="Kyprides N."/>
            <person name="Woyke T."/>
            <person name="Gelfand M."/>
        </authorList>
    </citation>
    <scope>NUCLEOTIDE SEQUENCE [LARGE SCALE GENOMIC DNA]</scope>
    <source>
        <strain evidence="6 9">LF13</strain>
    </source>
</reference>
<evidence type="ECO:0000256" key="3">
    <source>
        <dbReference type="ARBA" id="ARBA00022989"/>
    </source>
</evidence>
<evidence type="ECO:0000313" key="9">
    <source>
        <dbReference type="Proteomes" id="UP000183868"/>
    </source>
</evidence>
<protein>
    <submittedName>
        <fullName evidence="7">Isoprenylcysteine carboxyl methyltransferase</fullName>
    </submittedName>
    <submittedName>
        <fullName evidence="6">Protein-S-isoprenylcysteine O-methyltransferase Ste14</fullName>
    </submittedName>
</protein>
<keyword evidence="8" id="KW-1185">Reference proteome</keyword>
<dbReference type="AlphaFoldDB" id="H1XSL0"/>